<accession>A0A2P5B5R6</accession>
<keyword evidence="2" id="KW-1185">Reference proteome</keyword>
<reference evidence="2" key="1">
    <citation type="submission" date="2016-06" db="EMBL/GenBank/DDBJ databases">
        <title>Parallel loss of symbiosis genes in relatives of nitrogen-fixing non-legume Parasponia.</title>
        <authorList>
            <person name="Van Velzen R."/>
            <person name="Holmer R."/>
            <person name="Bu F."/>
            <person name="Rutten L."/>
            <person name="Van Zeijl A."/>
            <person name="Liu W."/>
            <person name="Santuari L."/>
            <person name="Cao Q."/>
            <person name="Sharma T."/>
            <person name="Shen D."/>
            <person name="Roswanjaya Y."/>
            <person name="Wardhani T."/>
            <person name="Kalhor M.S."/>
            <person name="Jansen J."/>
            <person name="Van den Hoogen J."/>
            <person name="Gungor B."/>
            <person name="Hartog M."/>
            <person name="Hontelez J."/>
            <person name="Verver J."/>
            <person name="Yang W.-C."/>
            <person name="Schijlen E."/>
            <person name="Repin R."/>
            <person name="Schilthuizen M."/>
            <person name="Schranz E."/>
            <person name="Heidstra R."/>
            <person name="Miyata K."/>
            <person name="Fedorova E."/>
            <person name="Kohlen W."/>
            <person name="Bisseling T."/>
            <person name="Smit S."/>
            <person name="Geurts R."/>
        </authorList>
    </citation>
    <scope>NUCLEOTIDE SEQUENCE [LARGE SCALE GENOMIC DNA]</scope>
    <source>
        <strain evidence="2">cv. WU1-14</strain>
    </source>
</reference>
<name>A0A2P5B5R6_PARAD</name>
<dbReference type="EMBL" id="JXTB01000357">
    <property type="protein sequence ID" value="PON44123.1"/>
    <property type="molecule type" value="Genomic_DNA"/>
</dbReference>
<gene>
    <name evidence="1" type="ORF">PanWU01x14_269140</name>
</gene>
<comment type="caution">
    <text evidence="1">The sequence shown here is derived from an EMBL/GenBank/DDBJ whole genome shotgun (WGS) entry which is preliminary data.</text>
</comment>
<evidence type="ECO:0000313" key="2">
    <source>
        <dbReference type="Proteomes" id="UP000237105"/>
    </source>
</evidence>
<protein>
    <submittedName>
        <fullName evidence="1">Uncharacterized protein</fullName>
    </submittedName>
</protein>
<proteinExistence type="predicted"/>
<evidence type="ECO:0000313" key="1">
    <source>
        <dbReference type="EMBL" id="PON44123.1"/>
    </source>
</evidence>
<dbReference type="AlphaFoldDB" id="A0A2P5B5R6"/>
<dbReference type="Proteomes" id="UP000237105">
    <property type="component" value="Unassembled WGS sequence"/>
</dbReference>
<organism evidence="1 2">
    <name type="scientific">Parasponia andersonii</name>
    <name type="common">Sponia andersonii</name>
    <dbReference type="NCBI Taxonomy" id="3476"/>
    <lineage>
        <taxon>Eukaryota</taxon>
        <taxon>Viridiplantae</taxon>
        <taxon>Streptophyta</taxon>
        <taxon>Embryophyta</taxon>
        <taxon>Tracheophyta</taxon>
        <taxon>Spermatophyta</taxon>
        <taxon>Magnoliopsida</taxon>
        <taxon>eudicotyledons</taxon>
        <taxon>Gunneridae</taxon>
        <taxon>Pentapetalae</taxon>
        <taxon>rosids</taxon>
        <taxon>fabids</taxon>
        <taxon>Rosales</taxon>
        <taxon>Cannabaceae</taxon>
        <taxon>Parasponia</taxon>
    </lineage>
</organism>
<sequence length="155" mass="17680">MQSYVFEIAKEKNEEHHTKSQLYDLSAFHPVEATNSQVLAIRDIANNYSEIHEQLNDSGEDAMRQGEAMTFYGEKMNLNSNNDHSMSDDGCNNDNYDTSMRREKDGIACGKQKLQVVIPERVEASKASKTPSTSSSHVRKVRILEHEQKWSNPIF</sequence>